<dbReference type="Proteomes" id="UP000027647">
    <property type="component" value="Unassembled WGS sequence"/>
</dbReference>
<dbReference type="STRING" id="1044.EH31_08385"/>
<dbReference type="PROSITE" id="PS50206">
    <property type="entry name" value="RHODANESE_3"/>
    <property type="match status" value="1"/>
</dbReference>
<comment type="caution">
    <text evidence="3">The sequence shown here is derived from an EMBL/GenBank/DDBJ whole genome shotgun (WGS) entry which is preliminary data.</text>
</comment>
<dbReference type="PANTHER" id="PTHR45431">
    <property type="entry name" value="RHODANESE-LIKE DOMAIN-CONTAINING PROTEIN 15, CHLOROPLASTIC"/>
    <property type="match status" value="1"/>
</dbReference>
<keyword evidence="4" id="KW-1185">Reference proteome</keyword>
<evidence type="ECO:0000313" key="3">
    <source>
        <dbReference type="EMBL" id="KEO90100.1"/>
    </source>
</evidence>
<organism evidence="3 4">
    <name type="scientific">Erythrobacter longus</name>
    <dbReference type="NCBI Taxonomy" id="1044"/>
    <lineage>
        <taxon>Bacteria</taxon>
        <taxon>Pseudomonadati</taxon>
        <taxon>Pseudomonadota</taxon>
        <taxon>Alphaproteobacteria</taxon>
        <taxon>Sphingomonadales</taxon>
        <taxon>Erythrobacteraceae</taxon>
        <taxon>Erythrobacter/Porphyrobacter group</taxon>
        <taxon>Erythrobacter</taxon>
    </lineage>
</organism>
<dbReference type="SUPFAM" id="SSF52821">
    <property type="entry name" value="Rhodanese/Cell cycle control phosphatase"/>
    <property type="match status" value="1"/>
</dbReference>
<feature type="chain" id="PRO_5001699161" description="Rhodanese domain-containing protein" evidence="1">
    <location>
        <begin position="21"/>
        <end position="146"/>
    </location>
</feature>
<proteinExistence type="predicted"/>
<dbReference type="eggNOG" id="COG0607">
    <property type="taxonomic scope" value="Bacteria"/>
</dbReference>
<reference evidence="3 4" key="1">
    <citation type="submission" date="2014-04" db="EMBL/GenBank/DDBJ databases">
        <title>A comprehensive comparison of genomes of Erythrobacter spp. strains.</title>
        <authorList>
            <person name="Zheng Q."/>
        </authorList>
    </citation>
    <scope>NUCLEOTIDE SEQUENCE [LARGE SCALE GENOMIC DNA]</scope>
    <source>
        <strain evidence="3 4">DSM 6997</strain>
    </source>
</reference>
<dbReference type="Pfam" id="PF00581">
    <property type="entry name" value="Rhodanese"/>
    <property type="match status" value="1"/>
</dbReference>
<gene>
    <name evidence="3" type="ORF">EH31_08385</name>
</gene>
<feature type="domain" description="Rhodanese" evidence="2">
    <location>
        <begin position="58"/>
        <end position="144"/>
    </location>
</feature>
<protein>
    <recommendedName>
        <fullName evidence="2">Rhodanese domain-containing protein</fullName>
    </recommendedName>
</protein>
<dbReference type="SMART" id="SM00450">
    <property type="entry name" value="RHOD"/>
    <property type="match status" value="1"/>
</dbReference>
<dbReference type="InterPro" id="IPR036873">
    <property type="entry name" value="Rhodanese-like_dom_sf"/>
</dbReference>
<keyword evidence="1" id="KW-0732">Signal</keyword>
<evidence type="ECO:0000313" key="4">
    <source>
        <dbReference type="Proteomes" id="UP000027647"/>
    </source>
</evidence>
<dbReference type="Gene3D" id="3.40.250.10">
    <property type="entry name" value="Rhodanese-like domain"/>
    <property type="match status" value="1"/>
</dbReference>
<accession>A0A074MBJ3</accession>
<dbReference type="RefSeq" id="WP_051699056.1">
    <property type="nucleotide sequence ID" value="NZ_JMIW01000003.1"/>
</dbReference>
<dbReference type="PANTHER" id="PTHR45431:SF3">
    <property type="entry name" value="RHODANESE-LIKE DOMAIN-CONTAINING PROTEIN 15, CHLOROPLASTIC"/>
    <property type="match status" value="1"/>
</dbReference>
<dbReference type="AlphaFoldDB" id="A0A074MBJ3"/>
<dbReference type="PROSITE" id="PS51257">
    <property type="entry name" value="PROKAR_LIPOPROTEIN"/>
    <property type="match status" value="1"/>
</dbReference>
<dbReference type="OrthoDB" id="9789585at2"/>
<name>A0A074MBJ3_ERYLO</name>
<evidence type="ECO:0000259" key="2">
    <source>
        <dbReference type="PROSITE" id="PS50206"/>
    </source>
</evidence>
<dbReference type="CDD" id="cd00158">
    <property type="entry name" value="RHOD"/>
    <property type="match status" value="1"/>
</dbReference>
<sequence length="146" mass="15092">MKSLLQIASPIVLCASIALTGCSSEHDAGAAKAATQATSAPSSIRDISVAEANEMLAGDNGAVVLDVRTPAEFDAGRIDGAINADFLAGDFVTAIADLDRDTAYILHCKSGSRSARALEILKEQGFTNVAHLTAGYDGWKAAQDPQ</sequence>
<dbReference type="EMBL" id="JMIW01000003">
    <property type="protein sequence ID" value="KEO90100.1"/>
    <property type="molecule type" value="Genomic_DNA"/>
</dbReference>
<dbReference type="InterPro" id="IPR001763">
    <property type="entry name" value="Rhodanese-like_dom"/>
</dbReference>
<evidence type="ECO:0000256" key="1">
    <source>
        <dbReference type="SAM" id="SignalP"/>
    </source>
</evidence>
<dbReference type="InterPro" id="IPR052367">
    <property type="entry name" value="Thiosulfate_ST/Rhodanese-like"/>
</dbReference>
<feature type="signal peptide" evidence="1">
    <location>
        <begin position="1"/>
        <end position="20"/>
    </location>
</feature>